<evidence type="ECO:0000256" key="1">
    <source>
        <dbReference type="SAM" id="MobiDB-lite"/>
    </source>
</evidence>
<dbReference type="Proteomes" id="UP000319817">
    <property type="component" value="Chromosome"/>
</dbReference>
<name>A0A517P102_9BACT</name>
<accession>A0A517P102</accession>
<protein>
    <submittedName>
        <fullName evidence="2">Uncharacterized protein</fullName>
    </submittedName>
</protein>
<reference evidence="2 3" key="1">
    <citation type="submission" date="2019-02" db="EMBL/GenBank/DDBJ databases">
        <title>Deep-cultivation of Planctomycetes and their phenomic and genomic characterization uncovers novel biology.</title>
        <authorList>
            <person name="Wiegand S."/>
            <person name="Jogler M."/>
            <person name="Boedeker C."/>
            <person name="Pinto D."/>
            <person name="Vollmers J."/>
            <person name="Rivas-Marin E."/>
            <person name="Kohn T."/>
            <person name="Peeters S.H."/>
            <person name="Heuer A."/>
            <person name="Rast P."/>
            <person name="Oberbeckmann S."/>
            <person name="Bunk B."/>
            <person name="Jeske O."/>
            <person name="Meyerdierks A."/>
            <person name="Storesund J.E."/>
            <person name="Kallscheuer N."/>
            <person name="Luecker S."/>
            <person name="Lage O.M."/>
            <person name="Pohl T."/>
            <person name="Merkel B.J."/>
            <person name="Hornburger P."/>
            <person name="Mueller R.-W."/>
            <person name="Bruemmer F."/>
            <person name="Labrenz M."/>
            <person name="Spormann A.M."/>
            <person name="Op den Camp H."/>
            <person name="Overmann J."/>
            <person name="Amann R."/>
            <person name="Jetten M.S.M."/>
            <person name="Mascher T."/>
            <person name="Medema M.H."/>
            <person name="Devos D.P."/>
            <person name="Kaster A.-K."/>
            <person name="Ovreas L."/>
            <person name="Rohde M."/>
            <person name="Galperin M.Y."/>
            <person name="Jogler C."/>
        </authorList>
    </citation>
    <scope>NUCLEOTIDE SEQUENCE [LARGE SCALE GENOMIC DNA]</scope>
    <source>
        <strain evidence="2 3">K23_9</strain>
    </source>
</reference>
<keyword evidence="3" id="KW-1185">Reference proteome</keyword>
<sequence>MTLTMNILPPKLTQSSTVLSGTTQFLCTLAVTSVICLVSAGCEDMAGAVMEKAIESDVGGSPKRASFAAKFRRVKEECPVTVNEYLTLEWVKMKGLNRIEFRYRVSESGRPFVNMNKWMDLNPEIIQRTADSPLAESVEALDLSVDHVFKDTDGIQMYSKTVTKMDLKKAKLKAAVAEKRKKAEAKLAQTKAKADAAKPKGLTITTLDASSAFDSVDVTNPVMNGGSSTTQVKNGQASSTTDDWTPEQWQGPERNSSNPAGVQSNPYAN</sequence>
<dbReference type="EMBL" id="CP036526">
    <property type="protein sequence ID" value="QDT13050.1"/>
    <property type="molecule type" value="Genomic_DNA"/>
</dbReference>
<organism evidence="2 3">
    <name type="scientific">Stieleria marina</name>
    <dbReference type="NCBI Taxonomy" id="1930275"/>
    <lineage>
        <taxon>Bacteria</taxon>
        <taxon>Pseudomonadati</taxon>
        <taxon>Planctomycetota</taxon>
        <taxon>Planctomycetia</taxon>
        <taxon>Pirellulales</taxon>
        <taxon>Pirellulaceae</taxon>
        <taxon>Stieleria</taxon>
    </lineage>
</organism>
<evidence type="ECO:0000313" key="3">
    <source>
        <dbReference type="Proteomes" id="UP000319817"/>
    </source>
</evidence>
<feature type="region of interest" description="Disordered" evidence="1">
    <location>
        <begin position="220"/>
        <end position="269"/>
    </location>
</feature>
<feature type="compositionally biased region" description="Polar residues" evidence="1">
    <location>
        <begin position="253"/>
        <end position="269"/>
    </location>
</feature>
<proteinExistence type="predicted"/>
<feature type="compositionally biased region" description="Polar residues" evidence="1">
    <location>
        <begin position="220"/>
        <end position="243"/>
    </location>
</feature>
<dbReference type="AlphaFoldDB" id="A0A517P102"/>
<evidence type="ECO:0000313" key="2">
    <source>
        <dbReference type="EMBL" id="QDT13050.1"/>
    </source>
</evidence>
<gene>
    <name evidence="2" type="ORF">K239x_50650</name>
</gene>